<keyword evidence="2" id="KW-1185">Reference proteome</keyword>
<organism evidence="1 2">
    <name type="scientific">Halocatena marina</name>
    <dbReference type="NCBI Taxonomy" id="2934937"/>
    <lineage>
        <taxon>Archaea</taxon>
        <taxon>Methanobacteriati</taxon>
        <taxon>Methanobacteriota</taxon>
        <taxon>Stenosarchaea group</taxon>
        <taxon>Halobacteria</taxon>
        <taxon>Halobacteriales</taxon>
        <taxon>Natronomonadaceae</taxon>
        <taxon>Halocatena</taxon>
    </lineage>
</organism>
<dbReference type="EMBL" id="JBHTAX010000001">
    <property type="protein sequence ID" value="MFC7189372.1"/>
    <property type="molecule type" value="Genomic_DNA"/>
</dbReference>
<dbReference type="RefSeq" id="WP_390204874.1">
    <property type="nucleotide sequence ID" value="NZ_JBHSZC010000001.1"/>
</dbReference>
<proteinExistence type="predicted"/>
<protein>
    <submittedName>
        <fullName evidence="1">Uncharacterized protein</fullName>
    </submittedName>
</protein>
<evidence type="ECO:0000313" key="1">
    <source>
        <dbReference type="EMBL" id="MFC7189372.1"/>
    </source>
</evidence>
<name>A0ABD5YLC7_9EURY</name>
<accession>A0ABD5YLC7</accession>
<sequence>MYFQTGEHGYDLQEIHRLGLDGTIERITTLGDGWGLLWVFSRLERGYYKHIVDNTQRVFGHDITTDKRIQLSGPVPLVSIQE</sequence>
<dbReference type="Proteomes" id="UP001596417">
    <property type="component" value="Unassembled WGS sequence"/>
</dbReference>
<evidence type="ECO:0000313" key="2">
    <source>
        <dbReference type="Proteomes" id="UP001596417"/>
    </source>
</evidence>
<comment type="caution">
    <text evidence="1">The sequence shown here is derived from an EMBL/GenBank/DDBJ whole genome shotgun (WGS) entry which is preliminary data.</text>
</comment>
<reference evidence="1 2" key="1">
    <citation type="journal article" date="2019" name="Int. J. Syst. Evol. Microbiol.">
        <title>The Global Catalogue of Microorganisms (GCM) 10K type strain sequencing project: providing services to taxonomists for standard genome sequencing and annotation.</title>
        <authorList>
            <consortium name="The Broad Institute Genomics Platform"/>
            <consortium name="The Broad Institute Genome Sequencing Center for Infectious Disease"/>
            <person name="Wu L."/>
            <person name="Ma J."/>
        </authorList>
    </citation>
    <scope>NUCLEOTIDE SEQUENCE [LARGE SCALE GENOMIC DNA]</scope>
    <source>
        <strain evidence="1 2">RDMS1</strain>
    </source>
</reference>
<gene>
    <name evidence="1" type="ORF">ACFQL7_05595</name>
</gene>
<dbReference type="AlphaFoldDB" id="A0ABD5YLC7"/>